<sequence>MSLFKSSVMIALLTATKAVSAAQLLELPPNNIRQQLVKQFGDAKGFLTMKSLSRRRNVKQTATDCPGTPFLWKIVETDSGKHVGFGLGTMHLPPGLVLTEEAYISIINAVEDSCNIYGEINLLDPTVTAEIQECMAPLEENAATIADIPDDDVRAAYEAKLMEVVTMGPDDDALVDSLYQALLQLPLLVVEQFIVYSNTPEYEEYLLQTFAGMPPEALDVALLSLGRVAGGVEEVSTQCDVLKGLYPTPEELDVSSLLLVLNQTLSDQITSYKCGDIENFVALQESLYSSTFEENSEFEDIILDDRNEQMAAAIAEILETSDERVLFAFGNAHWLLGDKSLSILLNDYGYSLEHVPAYGKDDAEDLSNERCGVRFNAENGVFELIEANSTNSHVQKNSTSNASGSSAPTPNLSQSPGTSPVSSDKSEMPPQNSSSTYKAWVSSFLFAMSYIFLSNW</sequence>
<dbReference type="Proteomes" id="UP001516023">
    <property type="component" value="Unassembled WGS sequence"/>
</dbReference>
<keyword evidence="17" id="KW-1185">Reference proteome</keyword>
<keyword evidence="9" id="KW-0378">Hydrolase</keyword>
<feature type="region of interest" description="Disordered" evidence="14">
    <location>
        <begin position="391"/>
        <end position="434"/>
    </location>
</feature>
<evidence type="ECO:0000256" key="10">
    <source>
        <dbReference type="ARBA" id="ARBA00022989"/>
    </source>
</evidence>
<keyword evidence="6" id="KW-0812">Transmembrane</keyword>
<evidence type="ECO:0000256" key="4">
    <source>
        <dbReference type="ARBA" id="ARBA00008261"/>
    </source>
</evidence>
<feature type="chain" id="PRO_5044807327" evidence="15">
    <location>
        <begin position="22"/>
        <end position="456"/>
    </location>
</feature>
<comment type="similarity">
    <text evidence="4">Belongs to the TIKI family.</text>
</comment>
<dbReference type="PANTHER" id="PTHR31120">
    <property type="entry name" value="METALLOPROTEASE TIKI"/>
    <property type="match status" value="1"/>
</dbReference>
<dbReference type="CDD" id="cd14789">
    <property type="entry name" value="Tiki"/>
    <property type="match status" value="1"/>
</dbReference>
<dbReference type="GO" id="GO:0008237">
    <property type="term" value="F:metallopeptidase activity"/>
    <property type="evidence" value="ECO:0007669"/>
    <property type="project" value="UniProtKB-KW"/>
</dbReference>
<comment type="cofactor">
    <cofactor evidence="2">
        <name>Co(2+)</name>
        <dbReference type="ChEBI" id="CHEBI:48828"/>
    </cofactor>
</comment>
<evidence type="ECO:0000256" key="13">
    <source>
        <dbReference type="ARBA" id="ARBA00023180"/>
    </source>
</evidence>
<evidence type="ECO:0000256" key="14">
    <source>
        <dbReference type="SAM" id="MobiDB-lite"/>
    </source>
</evidence>
<comment type="subcellular location">
    <subcellularLocation>
        <location evidence="3">Membrane</location>
        <topology evidence="3">Single-pass type I membrane protein</topology>
    </subcellularLocation>
</comment>
<comment type="caution">
    <text evidence="16">The sequence shown here is derived from an EMBL/GenBank/DDBJ whole genome shotgun (WGS) entry which is preliminary data.</text>
</comment>
<evidence type="ECO:0000256" key="11">
    <source>
        <dbReference type="ARBA" id="ARBA00023049"/>
    </source>
</evidence>
<keyword evidence="13" id="KW-0325">Glycoprotein</keyword>
<dbReference type="InterPro" id="IPR040230">
    <property type="entry name" value="TIKI1/2-like"/>
</dbReference>
<dbReference type="GO" id="GO:0016020">
    <property type="term" value="C:membrane"/>
    <property type="evidence" value="ECO:0007669"/>
    <property type="project" value="UniProtKB-SubCell"/>
</dbReference>
<accession>A0ABD3QN14</accession>
<keyword evidence="10" id="KW-1133">Transmembrane helix</keyword>
<dbReference type="GO" id="GO:0006508">
    <property type="term" value="P:proteolysis"/>
    <property type="evidence" value="ECO:0007669"/>
    <property type="project" value="UniProtKB-KW"/>
</dbReference>
<keyword evidence="11" id="KW-0482">Metalloprotease</keyword>
<dbReference type="Pfam" id="PF01963">
    <property type="entry name" value="TraB_PrgY_gumN"/>
    <property type="match status" value="1"/>
</dbReference>
<evidence type="ECO:0000256" key="6">
    <source>
        <dbReference type="ARBA" id="ARBA00022692"/>
    </source>
</evidence>
<evidence type="ECO:0000256" key="2">
    <source>
        <dbReference type="ARBA" id="ARBA00001941"/>
    </source>
</evidence>
<proteinExistence type="inferred from homology"/>
<evidence type="ECO:0000256" key="12">
    <source>
        <dbReference type="ARBA" id="ARBA00023136"/>
    </source>
</evidence>
<evidence type="ECO:0000256" key="1">
    <source>
        <dbReference type="ARBA" id="ARBA00001936"/>
    </source>
</evidence>
<evidence type="ECO:0000313" key="16">
    <source>
        <dbReference type="EMBL" id="KAL3801653.1"/>
    </source>
</evidence>
<dbReference type="PANTHER" id="PTHR31120:SF6">
    <property type="entry name" value="METALLOPROTEASE TIKI HOMOLOG"/>
    <property type="match status" value="1"/>
</dbReference>
<evidence type="ECO:0000256" key="9">
    <source>
        <dbReference type="ARBA" id="ARBA00022801"/>
    </source>
</evidence>
<evidence type="ECO:0000256" key="5">
    <source>
        <dbReference type="ARBA" id="ARBA00022670"/>
    </source>
</evidence>
<keyword evidence="7" id="KW-0479">Metal-binding</keyword>
<evidence type="ECO:0000313" key="17">
    <source>
        <dbReference type="Proteomes" id="UP001516023"/>
    </source>
</evidence>
<reference evidence="16 17" key="1">
    <citation type="journal article" date="2020" name="G3 (Bethesda)">
        <title>Improved Reference Genome for Cyclotella cryptica CCMP332, a Model for Cell Wall Morphogenesis, Salinity Adaptation, and Lipid Production in Diatoms (Bacillariophyta).</title>
        <authorList>
            <person name="Roberts W.R."/>
            <person name="Downey K.M."/>
            <person name="Ruck E.C."/>
            <person name="Traller J.C."/>
            <person name="Alverson A.J."/>
        </authorList>
    </citation>
    <scope>NUCLEOTIDE SEQUENCE [LARGE SCALE GENOMIC DNA]</scope>
    <source>
        <strain evidence="16 17">CCMP332</strain>
    </source>
</reference>
<keyword evidence="12" id="KW-0472">Membrane</keyword>
<dbReference type="AlphaFoldDB" id="A0ABD3QN14"/>
<protein>
    <submittedName>
        <fullName evidence="16">Uncharacterized protein</fullName>
    </submittedName>
</protein>
<name>A0ABD3QN14_9STRA</name>
<evidence type="ECO:0000256" key="3">
    <source>
        <dbReference type="ARBA" id="ARBA00004479"/>
    </source>
</evidence>
<evidence type="ECO:0000256" key="15">
    <source>
        <dbReference type="SAM" id="SignalP"/>
    </source>
</evidence>
<feature type="signal peptide" evidence="15">
    <location>
        <begin position="1"/>
        <end position="21"/>
    </location>
</feature>
<dbReference type="InterPro" id="IPR002816">
    <property type="entry name" value="TraB/PrgY/GumN_fam"/>
</dbReference>
<comment type="cofactor">
    <cofactor evidence="1">
        <name>Mn(2+)</name>
        <dbReference type="ChEBI" id="CHEBI:29035"/>
    </cofactor>
</comment>
<dbReference type="EMBL" id="JABMIG020000025">
    <property type="protein sequence ID" value="KAL3801653.1"/>
    <property type="molecule type" value="Genomic_DNA"/>
</dbReference>
<keyword evidence="8 15" id="KW-0732">Signal</keyword>
<evidence type="ECO:0000256" key="8">
    <source>
        <dbReference type="ARBA" id="ARBA00022729"/>
    </source>
</evidence>
<dbReference type="GO" id="GO:0046872">
    <property type="term" value="F:metal ion binding"/>
    <property type="evidence" value="ECO:0007669"/>
    <property type="project" value="UniProtKB-KW"/>
</dbReference>
<organism evidence="16 17">
    <name type="scientific">Cyclotella cryptica</name>
    <dbReference type="NCBI Taxonomy" id="29204"/>
    <lineage>
        <taxon>Eukaryota</taxon>
        <taxon>Sar</taxon>
        <taxon>Stramenopiles</taxon>
        <taxon>Ochrophyta</taxon>
        <taxon>Bacillariophyta</taxon>
        <taxon>Coscinodiscophyceae</taxon>
        <taxon>Thalassiosirophycidae</taxon>
        <taxon>Stephanodiscales</taxon>
        <taxon>Stephanodiscaceae</taxon>
        <taxon>Cyclotella</taxon>
    </lineage>
</organism>
<gene>
    <name evidence="16" type="ORF">HJC23_013158</name>
</gene>
<evidence type="ECO:0000256" key="7">
    <source>
        <dbReference type="ARBA" id="ARBA00022723"/>
    </source>
</evidence>
<keyword evidence="5" id="KW-0645">Protease</keyword>